<dbReference type="EMBL" id="LR743592">
    <property type="protein sequence ID" value="CAA2619682.1"/>
    <property type="molecule type" value="Genomic_DNA"/>
</dbReference>
<reference evidence="2 3" key="1">
    <citation type="submission" date="2019-12" db="EMBL/GenBank/DDBJ databases">
        <authorList>
            <person name="Scholz U."/>
            <person name="Mascher M."/>
            <person name="Fiebig A."/>
        </authorList>
    </citation>
    <scope>NUCLEOTIDE SEQUENCE</scope>
</reference>
<gene>
    <name evidence="2" type="ORF">SI7747_05005851</name>
</gene>
<dbReference type="EMBL" id="CACRZD030000005">
    <property type="protein sequence ID" value="CAA6659429.1"/>
    <property type="molecule type" value="Genomic_DNA"/>
</dbReference>
<sequence>MCRQKPHGPPLPATLPFPPH</sequence>
<evidence type="ECO:0000313" key="3">
    <source>
        <dbReference type="Proteomes" id="UP001189122"/>
    </source>
</evidence>
<dbReference type="Proteomes" id="UP001189122">
    <property type="component" value="Unassembled WGS sequence"/>
</dbReference>
<evidence type="ECO:0000256" key="1">
    <source>
        <dbReference type="SAM" id="MobiDB-lite"/>
    </source>
</evidence>
<evidence type="ECO:0000313" key="2">
    <source>
        <dbReference type="EMBL" id="CAA2619682.1"/>
    </source>
</evidence>
<accession>A0A7I8INP4</accession>
<dbReference type="AlphaFoldDB" id="A0A7I8INP4"/>
<organism evidence="2">
    <name type="scientific">Spirodela intermedia</name>
    <name type="common">Intermediate duckweed</name>
    <dbReference type="NCBI Taxonomy" id="51605"/>
    <lineage>
        <taxon>Eukaryota</taxon>
        <taxon>Viridiplantae</taxon>
        <taxon>Streptophyta</taxon>
        <taxon>Embryophyta</taxon>
        <taxon>Tracheophyta</taxon>
        <taxon>Spermatophyta</taxon>
        <taxon>Magnoliopsida</taxon>
        <taxon>Liliopsida</taxon>
        <taxon>Araceae</taxon>
        <taxon>Lemnoideae</taxon>
        <taxon>Spirodela</taxon>
    </lineage>
</organism>
<feature type="region of interest" description="Disordered" evidence="1">
    <location>
        <begin position="1"/>
        <end position="20"/>
    </location>
</feature>
<proteinExistence type="predicted"/>
<name>A0A7I8INP4_SPIIN</name>
<keyword evidence="3" id="KW-1185">Reference proteome</keyword>
<protein>
    <submittedName>
        <fullName evidence="2">Uncharacterized protein</fullName>
    </submittedName>
</protein>
<feature type="compositionally biased region" description="Pro residues" evidence="1">
    <location>
        <begin position="7"/>
        <end position="20"/>
    </location>
</feature>